<organism evidence="2 3">
    <name type="scientific">Microbacterium rhizomatis</name>
    <dbReference type="NCBI Taxonomy" id="1631477"/>
    <lineage>
        <taxon>Bacteria</taxon>
        <taxon>Bacillati</taxon>
        <taxon>Actinomycetota</taxon>
        <taxon>Actinomycetes</taxon>
        <taxon>Micrococcales</taxon>
        <taxon>Microbacteriaceae</taxon>
        <taxon>Microbacterium</taxon>
    </lineage>
</organism>
<sequence length="125" mass="13327">MKNRILTATLTVAVLAGVGLIAPTAASAAESEDQPTSTRVETTMYVTGYDEAVARANGYEIITYDDGSWESVAVTEQAKAENAETGIMTPQRSLATARLLREVPSMAPVVRPSWTRVRVAVSSPL</sequence>
<keyword evidence="1" id="KW-0732">Signal</keyword>
<gene>
    <name evidence="2" type="ORF">F6B43_16605</name>
</gene>
<feature type="chain" id="PRO_5023857388" evidence="1">
    <location>
        <begin position="29"/>
        <end position="125"/>
    </location>
</feature>
<evidence type="ECO:0000313" key="2">
    <source>
        <dbReference type="EMBL" id="KAA9105980.1"/>
    </source>
</evidence>
<reference evidence="3" key="1">
    <citation type="submission" date="2019-09" db="EMBL/GenBank/DDBJ databases">
        <title>Mumia zhuanghuii sp. nov. isolated from the intestinal contents of plateau pika (Ochotona curzoniae) in the Qinghai-Tibet plateau of China.</title>
        <authorList>
            <person name="Tian Z."/>
        </authorList>
    </citation>
    <scope>NUCLEOTIDE SEQUENCE [LARGE SCALE GENOMIC DNA]</scope>
    <source>
        <strain evidence="3">JCM 30598</strain>
    </source>
</reference>
<evidence type="ECO:0000313" key="3">
    <source>
        <dbReference type="Proteomes" id="UP000325827"/>
    </source>
</evidence>
<proteinExistence type="predicted"/>
<evidence type="ECO:0000256" key="1">
    <source>
        <dbReference type="SAM" id="SignalP"/>
    </source>
</evidence>
<dbReference type="Proteomes" id="UP000325827">
    <property type="component" value="Unassembled WGS sequence"/>
</dbReference>
<accession>A0A5J5IXF1</accession>
<protein>
    <submittedName>
        <fullName evidence="2">Uncharacterized protein</fullName>
    </submittedName>
</protein>
<keyword evidence="3" id="KW-1185">Reference proteome</keyword>
<dbReference type="AlphaFoldDB" id="A0A5J5IXF1"/>
<dbReference type="OrthoDB" id="3296020at2"/>
<name>A0A5J5IXF1_9MICO</name>
<comment type="caution">
    <text evidence="2">The sequence shown here is derived from an EMBL/GenBank/DDBJ whole genome shotgun (WGS) entry which is preliminary data.</text>
</comment>
<dbReference type="RefSeq" id="WP_150450122.1">
    <property type="nucleotide sequence ID" value="NZ_VYSA01000004.1"/>
</dbReference>
<feature type="signal peptide" evidence="1">
    <location>
        <begin position="1"/>
        <end position="28"/>
    </location>
</feature>
<dbReference type="EMBL" id="VYSA01000004">
    <property type="protein sequence ID" value="KAA9105980.1"/>
    <property type="molecule type" value="Genomic_DNA"/>
</dbReference>